<feature type="signal peptide" evidence="2">
    <location>
        <begin position="1"/>
        <end position="23"/>
    </location>
</feature>
<dbReference type="EMBL" id="CP036433">
    <property type="protein sequence ID" value="QDU97709.1"/>
    <property type="molecule type" value="Genomic_DNA"/>
</dbReference>
<dbReference type="KEGG" id="lcre:Pla8534_55620"/>
<dbReference type="Pfam" id="PF13557">
    <property type="entry name" value="Phenol_MetA_deg"/>
    <property type="match status" value="1"/>
</dbReference>
<evidence type="ECO:0008006" key="5">
    <source>
        <dbReference type="Google" id="ProtNLM"/>
    </source>
</evidence>
<feature type="region of interest" description="Disordered" evidence="1">
    <location>
        <begin position="44"/>
        <end position="63"/>
    </location>
</feature>
<gene>
    <name evidence="3" type="ORF">Pla8534_55620</name>
</gene>
<organism evidence="3 4">
    <name type="scientific">Lignipirellula cremea</name>
    <dbReference type="NCBI Taxonomy" id="2528010"/>
    <lineage>
        <taxon>Bacteria</taxon>
        <taxon>Pseudomonadati</taxon>
        <taxon>Planctomycetota</taxon>
        <taxon>Planctomycetia</taxon>
        <taxon>Pirellulales</taxon>
        <taxon>Pirellulaceae</taxon>
        <taxon>Lignipirellula</taxon>
    </lineage>
</organism>
<evidence type="ECO:0000256" key="1">
    <source>
        <dbReference type="SAM" id="MobiDB-lite"/>
    </source>
</evidence>
<keyword evidence="2" id="KW-0732">Signal</keyword>
<dbReference type="Proteomes" id="UP000317648">
    <property type="component" value="Chromosome"/>
</dbReference>
<feature type="compositionally biased region" description="Acidic residues" evidence="1">
    <location>
        <begin position="44"/>
        <end position="59"/>
    </location>
</feature>
<feature type="chain" id="PRO_5022187096" description="Transporter" evidence="2">
    <location>
        <begin position="24"/>
        <end position="294"/>
    </location>
</feature>
<proteinExistence type="predicted"/>
<evidence type="ECO:0000313" key="3">
    <source>
        <dbReference type="EMBL" id="QDU97709.1"/>
    </source>
</evidence>
<accession>A0A518E0U6</accession>
<name>A0A518E0U6_9BACT</name>
<sequence precursor="true">MHRPWILFVAVGLFASSASLVGAQEFSLRPSLELPTVEEFFAGEEAGEEAEEEPDEIETDRDSFTPAVTTAGAGRIIVEAAHSFVDNRSVAETHSFPELLVRVGANDWLEFRVGWNYEVGGAGSPVSGNVPSDFDDEGRIEREHRLLYGLKATVSQQEGWRPASSFIIQGFTPTGGEATNTELSATYVFGWTLPNNWVWDTSIRYGTGSQEDDHFNVWAPSTVLKIPVGEHWKLHAEYFGVMSDNRADETVQNFFSPGAHYLITPNLEIGVRVGWGLNREAASFFSNAGLGYRY</sequence>
<evidence type="ECO:0000313" key="4">
    <source>
        <dbReference type="Proteomes" id="UP000317648"/>
    </source>
</evidence>
<dbReference type="AlphaFoldDB" id="A0A518E0U6"/>
<keyword evidence="4" id="KW-1185">Reference proteome</keyword>
<protein>
    <recommendedName>
        <fullName evidence="5">Transporter</fullName>
    </recommendedName>
</protein>
<evidence type="ECO:0000256" key="2">
    <source>
        <dbReference type="SAM" id="SignalP"/>
    </source>
</evidence>
<dbReference type="OrthoDB" id="257472at2"/>
<reference evidence="3 4" key="1">
    <citation type="submission" date="2019-02" db="EMBL/GenBank/DDBJ databases">
        <title>Deep-cultivation of Planctomycetes and their phenomic and genomic characterization uncovers novel biology.</title>
        <authorList>
            <person name="Wiegand S."/>
            <person name="Jogler M."/>
            <person name="Boedeker C."/>
            <person name="Pinto D."/>
            <person name="Vollmers J."/>
            <person name="Rivas-Marin E."/>
            <person name="Kohn T."/>
            <person name="Peeters S.H."/>
            <person name="Heuer A."/>
            <person name="Rast P."/>
            <person name="Oberbeckmann S."/>
            <person name="Bunk B."/>
            <person name="Jeske O."/>
            <person name="Meyerdierks A."/>
            <person name="Storesund J.E."/>
            <person name="Kallscheuer N."/>
            <person name="Luecker S."/>
            <person name="Lage O.M."/>
            <person name="Pohl T."/>
            <person name="Merkel B.J."/>
            <person name="Hornburger P."/>
            <person name="Mueller R.-W."/>
            <person name="Bruemmer F."/>
            <person name="Labrenz M."/>
            <person name="Spormann A.M."/>
            <person name="Op den Camp H."/>
            <person name="Overmann J."/>
            <person name="Amann R."/>
            <person name="Jetten M.S.M."/>
            <person name="Mascher T."/>
            <person name="Medema M.H."/>
            <person name="Devos D.P."/>
            <person name="Kaster A.-K."/>
            <person name="Ovreas L."/>
            <person name="Rohde M."/>
            <person name="Galperin M.Y."/>
            <person name="Jogler C."/>
        </authorList>
    </citation>
    <scope>NUCLEOTIDE SEQUENCE [LARGE SCALE GENOMIC DNA]</scope>
    <source>
        <strain evidence="3 4">Pla85_3_4</strain>
    </source>
</reference>
<dbReference type="RefSeq" id="WP_145056468.1">
    <property type="nucleotide sequence ID" value="NZ_CP036433.1"/>
</dbReference>
<dbReference type="SUPFAM" id="SSF56935">
    <property type="entry name" value="Porins"/>
    <property type="match status" value="1"/>
</dbReference>
<dbReference type="InterPro" id="IPR025737">
    <property type="entry name" value="FApF"/>
</dbReference>